<reference evidence="1 2" key="1">
    <citation type="submission" date="2014-08" db="EMBL/GenBank/DDBJ databases">
        <authorList>
            <person name="Hassan Y.I."/>
            <person name="Lepp D."/>
            <person name="Zhou T."/>
        </authorList>
    </citation>
    <scope>NUCLEOTIDE SEQUENCE [LARGE SCALE GENOMIC DNA]</scope>
    <source>
        <strain evidence="1 2">IFO13584</strain>
    </source>
</reference>
<dbReference type="EMBL" id="JQGC01000009">
    <property type="protein sequence ID" value="KFL30969.1"/>
    <property type="molecule type" value="Genomic_DNA"/>
</dbReference>
<sequence>MAGNRHDLVTAPIALGKTTGGGFSETVRGTMFKVGLIAAIPKPVAKAIRRKGPAELVDQERVLT</sequence>
<name>A0A087M266_9HYPH</name>
<organism evidence="1 2">
    <name type="scientific">Devosia riboflavina</name>
    <dbReference type="NCBI Taxonomy" id="46914"/>
    <lineage>
        <taxon>Bacteria</taxon>
        <taxon>Pseudomonadati</taxon>
        <taxon>Pseudomonadota</taxon>
        <taxon>Alphaproteobacteria</taxon>
        <taxon>Hyphomicrobiales</taxon>
        <taxon>Devosiaceae</taxon>
        <taxon>Devosia</taxon>
    </lineage>
</organism>
<evidence type="ECO:0000313" key="2">
    <source>
        <dbReference type="Proteomes" id="UP000028981"/>
    </source>
</evidence>
<comment type="caution">
    <text evidence="1">The sequence shown here is derived from an EMBL/GenBank/DDBJ whole genome shotgun (WGS) entry which is preliminary data.</text>
</comment>
<dbReference type="Proteomes" id="UP000028981">
    <property type="component" value="Unassembled WGS sequence"/>
</dbReference>
<gene>
    <name evidence="1" type="ORF">JP75_11470</name>
</gene>
<dbReference type="AlphaFoldDB" id="A0A087M266"/>
<keyword evidence="2" id="KW-1185">Reference proteome</keyword>
<protein>
    <submittedName>
        <fullName evidence="1">Uncharacterized protein</fullName>
    </submittedName>
</protein>
<evidence type="ECO:0000313" key="1">
    <source>
        <dbReference type="EMBL" id="KFL30969.1"/>
    </source>
</evidence>
<accession>A0A087M266</accession>
<proteinExistence type="predicted"/>